<dbReference type="Gene3D" id="1.10.510.10">
    <property type="entry name" value="Transferase(Phosphotransferase) domain 1"/>
    <property type="match status" value="1"/>
</dbReference>
<dbReference type="EnsemblPlants" id="PNT66757">
    <property type="protein sequence ID" value="PNT66757"/>
    <property type="gene ID" value="BRADI_3g16733v3"/>
</dbReference>
<dbReference type="PANTHER" id="PTHR27001:SF538">
    <property type="entry name" value="OS02G0227500 PROTEIN"/>
    <property type="match status" value="1"/>
</dbReference>
<evidence type="ECO:0000259" key="3">
    <source>
        <dbReference type="PROSITE" id="PS50011"/>
    </source>
</evidence>
<gene>
    <name evidence="5" type="primary">LOC100826353</name>
    <name evidence="4" type="ORF">BRADI_3g16733v3</name>
</gene>
<dbReference type="Gramene" id="PNT66757">
    <property type="protein sequence ID" value="PNT66757"/>
    <property type="gene ID" value="BRADI_3g16733v3"/>
</dbReference>
<sequence length="334" mass="37091">MSPGWKDCAGCFKGSETSNDCHPLFDHILNNLRKDNVMSCIDGCTWRSEVHRVQLQNQSKALVVKKVQNESGNAVDPCLHDHCQSEVNLLDSICHDNIISLADYIRRDNFILLIYDHEENGSLYHWLHNPVPPQPAAEGVVLEWPTRRGIAIRVADGLCHLHYGRKNPVVHHNINSTNILLDADLNPKIAGFDLARVVSFAGQPVPISELAASNMFGYTAPEYLTTGATVKVDSYSYGVVLLELATGRVASRPLVTNEAIADGHLGIWAGIHSKDLVRNAGDFSTVVDMAIPDQARYLKEMVAMFKLGVDCTVEQPQERPDMNEVLHRLRNLGR</sequence>
<dbReference type="EnsemblPlants" id="PNT66758">
    <property type="protein sequence ID" value="PNT66758"/>
    <property type="gene ID" value="BRADI_3g16733v3"/>
</dbReference>
<evidence type="ECO:0000256" key="2">
    <source>
        <dbReference type="ARBA" id="ARBA00022840"/>
    </source>
</evidence>
<proteinExistence type="predicted"/>
<dbReference type="InterPro" id="IPR011009">
    <property type="entry name" value="Kinase-like_dom_sf"/>
</dbReference>
<dbReference type="EMBL" id="CM000882">
    <property type="protein sequence ID" value="PNT66757.1"/>
    <property type="molecule type" value="Genomic_DNA"/>
</dbReference>
<protein>
    <recommendedName>
        <fullName evidence="3">Protein kinase domain-containing protein</fullName>
    </recommendedName>
</protein>
<dbReference type="RefSeq" id="XP_024316440.1">
    <property type="nucleotide sequence ID" value="XM_024460672.1"/>
</dbReference>
<dbReference type="GO" id="GO:0005524">
    <property type="term" value="F:ATP binding"/>
    <property type="evidence" value="ECO:0007669"/>
    <property type="project" value="UniProtKB-KW"/>
</dbReference>
<reference evidence="4" key="2">
    <citation type="submission" date="2017-06" db="EMBL/GenBank/DDBJ databases">
        <title>WGS assembly of Brachypodium distachyon.</title>
        <authorList>
            <consortium name="The International Brachypodium Initiative"/>
            <person name="Lucas S."/>
            <person name="Harmon-Smith M."/>
            <person name="Lail K."/>
            <person name="Tice H."/>
            <person name="Grimwood J."/>
            <person name="Bruce D."/>
            <person name="Barry K."/>
            <person name="Shu S."/>
            <person name="Lindquist E."/>
            <person name="Wang M."/>
            <person name="Pitluck S."/>
            <person name="Vogel J.P."/>
            <person name="Garvin D.F."/>
            <person name="Mockler T.C."/>
            <person name="Schmutz J."/>
            <person name="Rokhsar D."/>
            <person name="Bevan M.W."/>
        </authorList>
    </citation>
    <scope>NUCLEOTIDE SEQUENCE</scope>
    <source>
        <strain evidence="4">Bd21</strain>
    </source>
</reference>
<evidence type="ECO:0000313" key="5">
    <source>
        <dbReference type="EnsemblPlants" id="PNT66757"/>
    </source>
</evidence>
<accession>A0A2K2CXJ9</accession>
<keyword evidence="2" id="KW-0067">ATP-binding</keyword>
<keyword evidence="6" id="KW-1185">Reference proteome</keyword>
<organism evidence="4">
    <name type="scientific">Brachypodium distachyon</name>
    <name type="common">Purple false brome</name>
    <name type="synonym">Trachynia distachya</name>
    <dbReference type="NCBI Taxonomy" id="15368"/>
    <lineage>
        <taxon>Eukaryota</taxon>
        <taxon>Viridiplantae</taxon>
        <taxon>Streptophyta</taxon>
        <taxon>Embryophyta</taxon>
        <taxon>Tracheophyta</taxon>
        <taxon>Spermatophyta</taxon>
        <taxon>Magnoliopsida</taxon>
        <taxon>Liliopsida</taxon>
        <taxon>Poales</taxon>
        <taxon>Poaceae</taxon>
        <taxon>BOP clade</taxon>
        <taxon>Pooideae</taxon>
        <taxon>Stipodae</taxon>
        <taxon>Brachypodieae</taxon>
        <taxon>Brachypodium</taxon>
    </lineage>
</organism>
<dbReference type="AlphaFoldDB" id="A0A2K2CXJ9"/>
<name>A0A2K2CXJ9_BRADI</name>
<feature type="domain" description="Protein kinase" evidence="3">
    <location>
        <begin position="36"/>
        <end position="330"/>
    </location>
</feature>
<reference evidence="4 5" key="1">
    <citation type="journal article" date="2010" name="Nature">
        <title>Genome sequencing and analysis of the model grass Brachypodium distachyon.</title>
        <authorList>
            <consortium name="International Brachypodium Initiative"/>
        </authorList>
    </citation>
    <scope>NUCLEOTIDE SEQUENCE [LARGE SCALE GENOMIC DNA]</scope>
    <source>
        <strain evidence="4">Bd21</strain>
        <strain evidence="5">cv. Bd21</strain>
    </source>
</reference>
<dbReference type="RefSeq" id="XP_024316441.1">
    <property type="nucleotide sequence ID" value="XM_024460673.1"/>
</dbReference>
<dbReference type="EMBL" id="CM000882">
    <property type="protein sequence ID" value="PNT66758.1"/>
    <property type="molecule type" value="Genomic_DNA"/>
</dbReference>
<dbReference type="SUPFAM" id="SSF56112">
    <property type="entry name" value="Protein kinase-like (PK-like)"/>
    <property type="match status" value="1"/>
</dbReference>
<dbReference type="InterPro" id="IPR000719">
    <property type="entry name" value="Prot_kinase_dom"/>
</dbReference>
<evidence type="ECO:0000256" key="1">
    <source>
        <dbReference type="ARBA" id="ARBA00022741"/>
    </source>
</evidence>
<dbReference type="Pfam" id="PF00069">
    <property type="entry name" value="Pkinase"/>
    <property type="match status" value="1"/>
</dbReference>
<dbReference type="GO" id="GO:0004672">
    <property type="term" value="F:protein kinase activity"/>
    <property type="evidence" value="ECO:0000318"/>
    <property type="project" value="GO_Central"/>
</dbReference>
<dbReference type="PROSITE" id="PS50011">
    <property type="entry name" value="PROTEIN_KINASE_DOM"/>
    <property type="match status" value="1"/>
</dbReference>
<evidence type="ECO:0000313" key="6">
    <source>
        <dbReference type="Proteomes" id="UP000008810"/>
    </source>
</evidence>
<dbReference type="Proteomes" id="UP000008810">
    <property type="component" value="Chromosome 3"/>
</dbReference>
<keyword evidence="1" id="KW-0547">Nucleotide-binding</keyword>
<dbReference type="FunFam" id="1.10.510.10:FF:001029">
    <property type="entry name" value="Os02g0194400 protein"/>
    <property type="match status" value="1"/>
</dbReference>
<dbReference type="OrthoDB" id="64767at2759"/>
<reference evidence="5" key="3">
    <citation type="submission" date="2018-08" db="UniProtKB">
        <authorList>
            <consortium name="EnsemblPlants"/>
        </authorList>
    </citation>
    <scope>IDENTIFICATION</scope>
    <source>
        <strain evidence="5">cv. Bd21</strain>
    </source>
</reference>
<dbReference type="GeneID" id="100826353"/>
<dbReference type="Gramene" id="PNT66758">
    <property type="protein sequence ID" value="PNT66758"/>
    <property type="gene ID" value="BRADI_3g16733v3"/>
</dbReference>
<dbReference type="Gene3D" id="3.30.200.20">
    <property type="entry name" value="Phosphorylase Kinase, domain 1"/>
    <property type="match status" value="1"/>
</dbReference>
<dbReference type="PANTHER" id="PTHR27001">
    <property type="entry name" value="OS01G0253100 PROTEIN"/>
    <property type="match status" value="1"/>
</dbReference>
<evidence type="ECO:0000313" key="4">
    <source>
        <dbReference type="EMBL" id="PNT66757.1"/>
    </source>
</evidence>